<dbReference type="PANTHER" id="PTHR10039">
    <property type="entry name" value="AMELOGENIN"/>
    <property type="match status" value="1"/>
</dbReference>
<proteinExistence type="predicted"/>
<dbReference type="Proteomes" id="UP000654913">
    <property type="component" value="Chromosome 4"/>
</dbReference>
<sequence length="526" mass="58718">MGLSKVFPCRRRRQEKRKAEQEANSKPTQSTSKPPDEAPKQSDKPEPKTPSPDITTSERVWNRAYDELAADTDTAGLVEAYVKILPKAIDPDGSAAGELSLEMDNPVQRQATLKTAVDSGRARIEKSSKATDMVGGALGFINEIKGVIDLAVSGNPQAALPWAGVCIGLQFFTNSAQASQTQRSGLSYVITRMNWYCQLTNYLLDEDKIDPGDRSYHDLLQELEGRIVSLYKALLKFQMKSACSYQKNQAWVFLKNTINLNDWAGELQAAKDAEAALDHDTKAYLDVSSNRALTGLVKQGQESQKILGDFHQTVKDYFLAQQKTERSEKEAQWLQDIYVVDPDAVREDIARRNDELLPAAYKWILDTPEYQGFTDWSDPDASQVLWVNGPTGTGKSMLMVGILNELSEQESSLAPGLSYFFFESGENHQTRPIDALRSLVWMLLIQQPQLFPHILESCRNAKPGHFDNPRMFWGLAKAFQNMLSDKSLGRVYLALDAVDECDDGGPGIRDIQKVISDALKNTKKAR</sequence>
<dbReference type="Pfam" id="PF17100">
    <property type="entry name" value="NACHT_N"/>
    <property type="match status" value="1"/>
</dbReference>
<dbReference type="KEGG" id="apuu:APUU_41666A"/>
<evidence type="ECO:0000256" key="1">
    <source>
        <dbReference type="ARBA" id="ARBA00022737"/>
    </source>
</evidence>
<organism evidence="4 5">
    <name type="scientific">Aspergillus puulaauensis</name>
    <dbReference type="NCBI Taxonomy" id="1220207"/>
    <lineage>
        <taxon>Eukaryota</taxon>
        <taxon>Fungi</taxon>
        <taxon>Dikarya</taxon>
        <taxon>Ascomycota</taxon>
        <taxon>Pezizomycotina</taxon>
        <taxon>Eurotiomycetes</taxon>
        <taxon>Eurotiomycetidae</taxon>
        <taxon>Eurotiales</taxon>
        <taxon>Aspergillaceae</taxon>
        <taxon>Aspergillus</taxon>
    </lineage>
</organism>
<dbReference type="InterPro" id="IPR027417">
    <property type="entry name" value="P-loop_NTPase"/>
</dbReference>
<reference evidence="4" key="2">
    <citation type="submission" date="2021-02" db="EMBL/GenBank/DDBJ databases">
        <title>Aspergillus puulaauensis MK2 genome sequence.</title>
        <authorList>
            <person name="Futagami T."/>
            <person name="Mori K."/>
            <person name="Kadooka C."/>
            <person name="Tanaka T."/>
        </authorList>
    </citation>
    <scope>NUCLEOTIDE SEQUENCE</scope>
    <source>
        <strain evidence="4">MK2</strain>
    </source>
</reference>
<dbReference type="InterPro" id="IPR007111">
    <property type="entry name" value="NACHT_NTPase"/>
</dbReference>
<protein>
    <recommendedName>
        <fullName evidence="3">NACHT domain-containing protein</fullName>
    </recommendedName>
</protein>
<dbReference type="InterPro" id="IPR031359">
    <property type="entry name" value="NACHT_N"/>
</dbReference>
<dbReference type="AlphaFoldDB" id="A0A7R7XPA0"/>
<feature type="compositionally biased region" description="Polar residues" evidence="2">
    <location>
        <begin position="24"/>
        <end position="33"/>
    </location>
</feature>
<feature type="domain" description="NACHT" evidence="3">
    <location>
        <begin position="383"/>
        <end position="500"/>
    </location>
</feature>
<evidence type="ECO:0000259" key="3">
    <source>
        <dbReference type="PROSITE" id="PS50837"/>
    </source>
</evidence>
<name>A0A7R7XPA0_9EURO</name>
<accession>A0A7R7XPA0</accession>
<feature type="region of interest" description="Disordered" evidence="2">
    <location>
        <begin position="1"/>
        <end position="59"/>
    </location>
</feature>
<keyword evidence="1" id="KW-0677">Repeat</keyword>
<evidence type="ECO:0000256" key="2">
    <source>
        <dbReference type="SAM" id="MobiDB-lite"/>
    </source>
</evidence>
<dbReference type="PROSITE" id="PS50837">
    <property type="entry name" value="NACHT"/>
    <property type="match status" value="1"/>
</dbReference>
<dbReference type="EMBL" id="AP024446">
    <property type="protein sequence ID" value="BCS25222.1"/>
    <property type="molecule type" value="Genomic_DNA"/>
</dbReference>
<gene>
    <name evidence="4" type="ORF">APUU_41666A</name>
</gene>
<feature type="compositionally biased region" description="Basic and acidic residues" evidence="2">
    <location>
        <begin position="34"/>
        <end position="47"/>
    </location>
</feature>
<dbReference type="OrthoDB" id="674604at2759"/>
<reference evidence="4" key="1">
    <citation type="submission" date="2021-01" db="EMBL/GenBank/DDBJ databases">
        <authorList>
            <consortium name="Aspergillus puulaauensis MK2 genome sequencing consortium"/>
            <person name="Kazuki M."/>
            <person name="Futagami T."/>
        </authorList>
    </citation>
    <scope>NUCLEOTIDE SEQUENCE</scope>
    <source>
        <strain evidence="4">MK2</strain>
    </source>
</reference>
<dbReference type="RefSeq" id="XP_041557416.1">
    <property type="nucleotide sequence ID" value="XM_041704875.1"/>
</dbReference>
<dbReference type="InterPro" id="IPR056884">
    <property type="entry name" value="NPHP3-like_N"/>
</dbReference>
<dbReference type="Pfam" id="PF24883">
    <property type="entry name" value="NPHP3_N"/>
    <property type="match status" value="1"/>
</dbReference>
<evidence type="ECO:0000313" key="4">
    <source>
        <dbReference type="EMBL" id="BCS25222.1"/>
    </source>
</evidence>
<dbReference type="GeneID" id="64975227"/>
<keyword evidence="5" id="KW-1185">Reference proteome</keyword>
<dbReference type="PANTHER" id="PTHR10039:SF15">
    <property type="entry name" value="NACHT DOMAIN-CONTAINING PROTEIN"/>
    <property type="match status" value="1"/>
</dbReference>
<dbReference type="Gene3D" id="3.40.50.300">
    <property type="entry name" value="P-loop containing nucleotide triphosphate hydrolases"/>
    <property type="match status" value="1"/>
</dbReference>
<evidence type="ECO:0000313" key="5">
    <source>
        <dbReference type="Proteomes" id="UP000654913"/>
    </source>
</evidence>